<dbReference type="EMBL" id="JXRR01000017">
    <property type="protein sequence ID" value="KIL46290.1"/>
    <property type="molecule type" value="Genomic_DNA"/>
</dbReference>
<accession>A0A0C2R7R4</accession>
<reference evidence="1 2" key="1">
    <citation type="submission" date="2015-01" db="EMBL/GenBank/DDBJ databases">
        <title>Jeotgalibacillus campisalis genome sequencing.</title>
        <authorList>
            <person name="Goh K.M."/>
            <person name="Chan K.-G."/>
            <person name="Yaakop A.S."/>
            <person name="Ee R."/>
            <person name="Gan H.M."/>
            <person name="Chan C.S."/>
        </authorList>
    </citation>
    <scope>NUCLEOTIDE SEQUENCE [LARGE SCALE GENOMIC DNA]</scope>
    <source>
        <strain evidence="1 2">SF-57</strain>
    </source>
</reference>
<evidence type="ECO:0000313" key="1">
    <source>
        <dbReference type="EMBL" id="KIL46290.1"/>
    </source>
</evidence>
<keyword evidence="2" id="KW-1185">Reference proteome</keyword>
<gene>
    <name evidence="1" type="ORF">KR50_29650</name>
</gene>
<dbReference type="PATRIC" id="fig|220754.4.peg.2977"/>
<dbReference type="AlphaFoldDB" id="A0A0C2R7R4"/>
<sequence>MAVILGLIGDIFAAIAGSFSQAIDKEKEKNNESDPLE</sequence>
<organism evidence="1 2">
    <name type="scientific">Jeotgalibacillus campisalis</name>
    <dbReference type="NCBI Taxonomy" id="220754"/>
    <lineage>
        <taxon>Bacteria</taxon>
        <taxon>Bacillati</taxon>
        <taxon>Bacillota</taxon>
        <taxon>Bacilli</taxon>
        <taxon>Bacillales</taxon>
        <taxon>Caryophanaceae</taxon>
        <taxon>Jeotgalibacillus</taxon>
    </lineage>
</organism>
<dbReference type="Proteomes" id="UP000031972">
    <property type="component" value="Unassembled WGS sequence"/>
</dbReference>
<evidence type="ECO:0000313" key="2">
    <source>
        <dbReference type="Proteomes" id="UP000031972"/>
    </source>
</evidence>
<comment type="caution">
    <text evidence="1">The sequence shown here is derived from an EMBL/GenBank/DDBJ whole genome shotgun (WGS) entry which is preliminary data.</text>
</comment>
<name>A0A0C2R7R4_9BACL</name>
<proteinExistence type="predicted"/>
<protein>
    <submittedName>
        <fullName evidence="1">Uncharacterized protein</fullName>
    </submittedName>
</protein>